<evidence type="ECO:0000256" key="3">
    <source>
        <dbReference type="ARBA" id="ARBA00022737"/>
    </source>
</evidence>
<organism evidence="8 9">
    <name type="scientific">Leptosia nina</name>
    <dbReference type="NCBI Taxonomy" id="320188"/>
    <lineage>
        <taxon>Eukaryota</taxon>
        <taxon>Metazoa</taxon>
        <taxon>Ecdysozoa</taxon>
        <taxon>Arthropoda</taxon>
        <taxon>Hexapoda</taxon>
        <taxon>Insecta</taxon>
        <taxon>Pterygota</taxon>
        <taxon>Neoptera</taxon>
        <taxon>Endopterygota</taxon>
        <taxon>Lepidoptera</taxon>
        <taxon>Glossata</taxon>
        <taxon>Ditrysia</taxon>
        <taxon>Papilionoidea</taxon>
        <taxon>Pieridae</taxon>
        <taxon>Pierinae</taxon>
        <taxon>Leptosia</taxon>
    </lineage>
</organism>
<keyword evidence="9" id="KW-1185">Reference proteome</keyword>
<dbReference type="InterPro" id="IPR002557">
    <property type="entry name" value="Chitin-bd_dom"/>
</dbReference>
<feature type="chain" id="PRO_5043516596" description="Chitin-binding type-2 domain-containing protein" evidence="6">
    <location>
        <begin position="18"/>
        <end position="248"/>
    </location>
</feature>
<feature type="signal peptide" evidence="6">
    <location>
        <begin position="1"/>
        <end position="17"/>
    </location>
</feature>
<evidence type="ECO:0000256" key="4">
    <source>
        <dbReference type="ARBA" id="ARBA00023157"/>
    </source>
</evidence>
<dbReference type="PANTHER" id="PTHR23301">
    <property type="entry name" value="CHITIN BINDING PERITROPHIN-A"/>
    <property type="match status" value="1"/>
</dbReference>
<dbReference type="SMART" id="SM00494">
    <property type="entry name" value="ChtBD2"/>
    <property type="match status" value="3"/>
</dbReference>
<feature type="domain" description="Chitin-binding type-2" evidence="7">
    <location>
        <begin position="106"/>
        <end position="166"/>
    </location>
</feature>
<dbReference type="Gene3D" id="2.170.140.10">
    <property type="entry name" value="Chitin binding domain"/>
    <property type="match status" value="3"/>
</dbReference>
<evidence type="ECO:0000256" key="1">
    <source>
        <dbReference type="ARBA" id="ARBA00022669"/>
    </source>
</evidence>
<dbReference type="Proteomes" id="UP001497472">
    <property type="component" value="Unassembled WGS sequence"/>
</dbReference>
<evidence type="ECO:0000256" key="5">
    <source>
        <dbReference type="ARBA" id="ARBA00023180"/>
    </source>
</evidence>
<dbReference type="InterPro" id="IPR051940">
    <property type="entry name" value="Chitin_bind-dev_reg"/>
</dbReference>
<keyword evidence="3" id="KW-0677">Repeat</keyword>
<gene>
    <name evidence="8" type="ORF">LNINA_LOCUS7755</name>
</gene>
<reference evidence="8 9" key="1">
    <citation type="submission" date="2023-11" db="EMBL/GenBank/DDBJ databases">
        <authorList>
            <person name="Okamura Y."/>
        </authorList>
    </citation>
    <scope>NUCLEOTIDE SEQUENCE [LARGE SCALE GENOMIC DNA]</scope>
</reference>
<feature type="domain" description="Chitin-binding type-2" evidence="7">
    <location>
        <begin position="171"/>
        <end position="236"/>
    </location>
</feature>
<proteinExistence type="predicted"/>
<protein>
    <recommendedName>
        <fullName evidence="7">Chitin-binding type-2 domain-containing protein</fullName>
    </recommendedName>
</protein>
<sequence length="248" mass="26784">MFLIALFAGLFVVSCTAADAEVPPPVLAVDPTAPPSHKSCPRRNAYIKMDGDCDTYVECKDFVPVQMSCPDGLHYDPDVEWPNYPCGYPMDVQCKGRSVPQPAKPTADCPHQYGYFPSPLAGPNDCGQYRFCLDGKPIEMECPTGLAFNPDSGRCDWPGHVKSCNVEAFLGFTCPPATYDESGDAIVTNHRYKGNCYAFYSCKAGGHPRLLSCDAGLAFDEASGRCEDSDRVKCAKTSSAAPQPAAPQ</sequence>
<dbReference type="EMBL" id="CAVLEF010000010">
    <property type="protein sequence ID" value="CAK1548351.1"/>
    <property type="molecule type" value="Genomic_DNA"/>
</dbReference>
<evidence type="ECO:0000259" key="7">
    <source>
        <dbReference type="PROSITE" id="PS50940"/>
    </source>
</evidence>
<dbReference type="InterPro" id="IPR036508">
    <property type="entry name" value="Chitin-bd_dom_sf"/>
</dbReference>
<evidence type="ECO:0000256" key="2">
    <source>
        <dbReference type="ARBA" id="ARBA00022729"/>
    </source>
</evidence>
<keyword evidence="4" id="KW-1015">Disulfide bond</keyword>
<accession>A0AAV1JI63</accession>
<dbReference type="AlphaFoldDB" id="A0AAV1JI63"/>
<dbReference type="PANTHER" id="PTHR23301:SF98">
    <property type="entry name" value="CHITIN-BINDING TYPE-2 DOMAIN-CONTAINING PROTEIN-RELATED"/>
    <property type="match status" value="1"/>
</dbReference>
<name>A0AAV1JI63_9NEOP</name>
<evidence type="ECO:0000313" key="9">
    <source>
        <dbReference type="Proteomes" id="UP001497472"/>
    </source>
</evidence>
<dbReference type="GO" id="GO:0005576">
    <property type="term" value="C:extracellular region"/>
    <property type="evidence" value="ECO:0007669"/>
    <property type="project" value="InterPro"/>
</dbReference>
<comment type="caution">
    <text evidence="8">The sequence shown here is derived from an EMBL/GenBank/DDBJ whole genome shotgun (WGS) entry which is preliminary data.</text>
</comment>
<evidence type="ECO:0000313" key="8">
    <source>
        <dbReference type="EMBL" id="CAK1548351.1"/>
    </source>
</evidence>
<feature type="domain" description="Chitin-binding type-2" evidence="7">
    <location>
        <begin position="37"/>
        <end position="96"/>
    </location>
</feature>
<keyword evidence="2 6" id="KW-0732">Signal</keyword>
<dbReference type="GO" id="GO:0008061">
    <property type="term" value="F:chitin binding"/>
    <property type="evidence" value="ECO:0007669"/>
    <property type="project" value="UniProtKB-KW"/>
</dbReference>
<dbReference type="PROSITE" id="PS50940">
    <property type="entry name" value="CHIT_BIND_II"/>
    <property type="match status" value="3"/>
</dbReference>
<dbReference type="Pfam" id="PF01607">
    <property type="entry name" value="CBM_14"/>
    <property type="match status" value="3"/>
</dbReference>
<keyword evidence="5" id="KW-0325">Glycoprotein</keyword>
<evidence type="ECO:0000256" key="6">
    <source>
        <dbReference type="SAM" id="SignalP"/>
    </source>
</evidence>
<dbReference type="SUPFAM" id="SSF57625">
    <property type="entry name" value="Invertebrate chitin-binding proteins"/>
    <property type="match status" value="3"/>
</dbReference>
<keyword evidence="1" id="KW-0147">Chitin-binding</keyword>